<evidence type="ECO:0000313" key="1">
    <source>
        <dbReference type="EMBL" id="CAH1981850.1"/>
    </source>
</evidence>
<organism evidence="1 2">
    <name type="scientific">Acanthoscelides obtectus</name>
    <name type="common">Bean weevil</name>
    <name type="synonym">Bruchus obtectus</name>
    <dbReference type="NCBI Taxonomy" id="200917"/>
    <lineage>
        <taxon>Eukaryota</taxon>
        <taxon>Metazoa</taxon>
        <taxon>Ecdysozoa</taxon>
        <taxon>Arthropoda</taxon>
        <taxon>Hexapoda</taxon>
        <taxon>Insecta</taxon>
        <taxon>Pterygota</taxon>
        <taxon>Neoptera</taxon>
        <taxon>Endopterygota</taxon>
        <taxon>Coleoptera</taxon>
        <taxon>Polyphaga</taxon>
        <taxon>Cucujiformia</taxon>
        <taxon>Chrysomeloidea</taxon>
        <taxon>Chrysomelidae</taxon>
        <taxon>Bruchinae</taxon>
        <taxon>Bruchini</taxon>
        <taxon>Acanthoscelides</taxon>
    </lineage>
</organism>
<keyword evidence="2" id="KW-1185">Reference proteome</keyword>
<reference evidence="1" key="1">
    <citation type="submission" date="2022-03" db="EMBL/GenBank/DDBJ databases">
        <authorList>
            <person name="Sayadi A."/>
        </authorList>
    </citation>
    <scope>NUCLEOTIDE SEQUENCE</scope>
</reference>
<name>A0A9P0PDI0_ACAOB</name>
<sequence length="36" mass="3919">MRKVHEATVANKDCGWCNNVKCIARSPTDSLSVVKG</sequence>
<evidence type="ECO:0000313" key="2">
    <source>
        <dbReference type="Proteomes" id="UP001152888"/>
    </source>
</evidence>
<comment type="caution">
    <text evidence="1">The sequence shown here is derived from an EMBL/GenBank/DDBJ whole genome shotgun (WGS) entry which is preliminary data.</text>
</comment>
<dbReference type="AlphaFoldDB" id="A0A9P0PDI0"/>
<gene>
    <name evidence="1" type="ORF">ACAOBT_LOCUS14706</name>
</gene>
<proteinExistence type="predicted"/>
<protein>
    <submittedName>
        <fullName evidence="1">Uncharacterized protein</fullName>
    </submittedName>
</protein>
<dbReference type="EMBL" id="CAKOFQ010006914">
    <property type="protein sequence ID" value="CAH1981850.1"/>
    <property type="molecule type" value="Genomic_DNA"/>
</dbReference>
<accession>A0A9P0PDI0</accession>
<dbReference type="Proteomes" id="UP001152888">
    <property type="component" value="Unassembled WGS sequence"/>
</dbReference>